<sequence>AARVSDFSCGRRERYAEGYVNGTSVEAFPDSGADVSFISPRLVAKFGLTPLHGQRRDIHLPNSRSVISPGMVEIPWVFKGENALNTIQCWIFPGSIHDLVLGKPFLRISETLTRFKHRIKSRLAGLSRRLRLRLLGQEQQRLWGLLNGQPTLALPDTGSDVMLVSRKYARELGLTVDWDVGVWLEVEYADGSTGWTSGVARSVPWTLGSTTILCDFHVLDDLCVDVVLSNNYLFDMDVFSTHQENFLDMDSEEDILRFCGIRLLHKATGELDSDLVADVTSPDAFGPSMMQTEWATRDRIRDEISALPEDQRDAARQAEAERQRQWEELRQGHQLRWKTLPQA</sequence>
<gene>
    <name evidence="1" type="ORF">B0T24DRAFT_506498</name>
</gene>
<dbReference type="EMBL" id="JAULSN010000006">
    <property type="protein sequence ID" value="KAK3369411.1"/>
    <property type="molecule type" value="Genomic_DNA"/>
</dbReference>
<feature type="non-terminal residue" evidence="1">
    <location>
        <position position="343"/>
    </location>
</feature>
<dbReference type="Pfam" id="PF13650">
    <property type="entry name" value="Asp_protease_2"/>
    <property type="match status" value="1"/>
</dbReference>
<organism evidence="1 2">
    <name type="scientific">Lasiosphaeria ovina</name>
    <dbReference type="NCBI Taxonomy" id="92902"/>
    <lineage>
        <taxon>Eukaryota</taxon>
        <taxon>Fungi</taxon>
        <taxon>Dikarya</taxon>
        <taxon>Ascomycota</taxon>
        <taxon>Pezizomycotina</taxon>
        <taxon>Sordariomycetes</taxon>
        <taxon>Sordariomycetidae</taxon>
        <taxon>Sordariales</taxon>
        <taxon>Lasiosphaeriaceae</taxon>
        <taxon>Lasiosphaeria</taxon>
    </lineage>
</organism>
<dbReference type="SUPFAM" id="SSF50630">
    <property type="entry name" value="Acid proteases"/>
    <property type="match status" value="2"/>
</dbReference>
<evidence type="ECO:0000313" key="2">
    <source>
        <dbReference type="Proteomes" id="UP001287356"/>
    </source>
</evidence>
<evidence type="ECO:0000313" key="1">
    <source>
        <dbReference type="EMBL" id="KAK3369411.1"/>
    </source>
</evidence>
<accession>A0AAE0K3N0</accession>
<reference evidence="1" key="1">
    <citation type="journal article" date="2023" name="Mol. Phylogenet. Evol.">
        <title>Genome-scale phylogeny and comparative genomics of the fungal order Sordariales.</title>
        <authorList>
            <person name="Hensen N."/>
            <person name="Bonometti L."/>
            <person name="Westerberg I."/>
            <person name="Brannstrom I.O."/>
            <person name="Guillou S."/>
            <person name="Cros-Aarteil S."/>
            <person name="Calhoun S."/>
            <person name="Haridas S."/>
            <person name="Kuo A."/>
            <person name="Mondo S."/>
            <person name="Pangilinan J."/>
            <person name="Riley R."/>
            <person name="LaButti K."/>
            <person name="Andreopoulos B."/>
            <person name="Lipzen A."/>
            <person name="Chen C."/>
            <person name="Yan M."/>
            <person name="Daum C."/>
            <person name="Ng V."/>
            <person name="Clum A."/>
            <person name="Steindorff A."/>
            <person name="Ohm R.A."/>
            <person name="Martin F."/>
            <person name="Silar P."/>
            <person name="Natvig D.O."/>
            <person name="Lalanne C."/>
            <person name="Gautier V."/>
            <person name="Ament-Velasquez S.L."/>
            <person name="Kruys A."/>
            <person name="Hutchinson M.I."/>
            <person name="Powell A.J."/>
            <person name="Barry K."/>
            <person name="Miller A.N."/>
            <person name="Grigoriev I.V."/>
            <person name="Debuchy R."/>
            <person name="Gladieux P."/>
            <person name="Hiltunen Thoren M."/>
            <person name="Johannesson H."/>
        </authorList>
    </citation>
    <scope>NUCLEOTIDE SEQUENCE</scope>
    <source>
        <strain evidence="1">CBS 958.72</strain>
    </source>
</reference>
<dbReference type="InterPro" id="IPR021109">
    <property type="entry name" value="Peptidase_aspartic_dom_sf"/>
</dbReference>
<protein>
    <submittedName>
        <fullName evidence="1">Uncharacterized protein</fullName>
    </submittedName>
</protein>
<comment type="caution">
    <text evidence="1">The sequence shown here is derived from an EMBL/GenBank/DDBJ whole genome shotgun (WGS) entry which is preliminary data.</text>
</comment>
<proteinExistence type="predicted"/>
<feature type="non-terminal residue" evidence="1">
    <location>
        <position position="1"/>
    </location>
</feature>
<dbReference type="CDD" id="cd00303">
    <property type="entry name" value="retropepsin_like"/>
    <property type="match status" value="2"/>
</dbReference>
<keyword evidence="2" id="KW-1185">Reference proteome</keyword>
<dbReference type="Gene3D" id="2.40.70.10">
    <property type="entry name" value="Acid Proteases"/>
    <property type="match status" value="2"/>
</dbReference>
<dbReference type="Proteomes" id="UP001287356">
    <property type="component" value="Unassembled WGS sequence"/>
</dbReference>
<dbReference type="AlphaFoldDB" id="A0AAE0K3N0"/>
<reference evidence="1" key="2">
    <citation type="submission" date="2023-06" db="EMBL/GenBank/DDBJ databases">
        <authorList>
            <consortium name="Lawrence Berkeley National Laboratory"/>
            <person name="Haridas S."/>
            <person name="Hensen N."/>
            <person name="Bonometti L."/>
            <person name="Westerberg I."/>
            <person name="Brannstrom I.O."/>
            <person name="Guillou S."/>
            <person name="Cros-Aarteil S."/>
            <person name="Calhoun S."/>
            <person name="Kuo A."/>
            <person name="Mondo S."/>
            <person name="Pangilinan J."/>
            <person name="Riley R."/>
            <person name="Labutti K."/>
            <person name="Andreopoulos B."/>
            <person name="Lipzen A."/>
            <person name="Chen C."/>
            <person name="Yanf M."/>
            <person name="Daum C."/>
            <person name="Ng V."/>
            <person name="Clum A."/>
            <person name="Steindorff A."/>
            <person name="Ohm R."/>
            <person name="Martin F."/>
            <person name="Silar P."/>
            <person name="Natvig D."/>
            <person name="Lalanne C."/>
            <person name="Gautier V."/>
            <person name="Ament-Velasquez S.L."/>
            <person name="Kruys A."/>
            <person name="Hutchinson M.I."/>
            <person name="Powell A.J."/>
            <person name="Barry K."/>
            <person name="Miller A.N."/>
            <person name="Grigoriev I.V."/>
            <person name="Debuchy R."/>
            <person name="Gladieux P."/>
            <person name="Thoren M.H."/>
            <person name="Johannesson H."/>
        </authorList>
    </citation>
    <scope>NUCLEOTIDE SEQUENCE</scope>
    <source>
        <strain evidence="1">CBS 958.72</strain>
    </source>
</reference>
<name>A0AAE0K3N0_9PEZI</name>